<feature type="region of interest" description="Disordered" evidence="1">
    <location>
        <begin position="397"/>
        <end position="429"/>
    </location>
</feature>
<dbReference type="InParanoid" id="G0VBG4"/>
<evidence type="ECO:0000313" key="2">
    <source>
        <dbReference type="EMBL" id="CCC68290.1"/>
    </source>
</evidence>
<keyword evidence="3" id="KW-1185">Reference proteome</keyword>
<dbReference type="GeneID" id="96901850"/>
<protein>
    <submittedName>
        <fullName evidence="2">Uncharacterized protein</fullName>
    </submittedName>
</protein>
<sequence length="595" mass="66686">MKAPINVNSDVENSIKRHEITVADNNDLLNNELRGITAMTSPNDISDEDGSLFSSTFPSPMESIPETEYLTNSKETYNDLTAQNQEDMRETRRLIKEHIAECLRDDSDDEVLPPPSKEEMKQFINTCLNDSPRRHEPDSSGNSKSAAEDSALATKEIFSFSEPPLTCGNETRPSEDYQSSSQFGEEQIESTATIYDISPLNDEMDQGYAKKSNNNNDDADFSNINKQIIPSDIGTNDNEVHPALSRNEEEQPLKQSSINVSASLPLPEIESPQTDEFPLVEQNTRFEHVLFSNNDIILEDKETLLTAAHEKKLSLGIVGKTSTFSLLLPSPLLETLIDAETNFTQDTIGESSNAVSSCSTIVHIDNNAPSYGKLHTELESSGLNTIIVNKMPELRTSNESDKTFPKNIEMPNETSGKNVISGANTPTVPSRETYFMEDRVASTNSEGTEKIHFDEQNHDKHITVSSSIPLERDYKSEEESIPFLRKYNHRIKKSHEPIILSAKKEMNRIRHNDITRTVITKNTLEMTPLYFDDGLSLWTDKNLITAHYNMHSSINQEIYTSASPSLAMTNLAKTYKDRSNLFTEKELIGGSFSPL</sequence>
<organism evidence="2 3">
    <name type="scientific">Naumovozyma castellii</name>
    <name type="common">Yeast</name>
    <name type="synonym">Saccharomyces castellii</name>
    <dbReference type="NCBI Taxonomy" id="27288"/>
    <lineage>
        <taxon>Eukaryota</taxon>
        <taxon>Fungi</taxon>
        <taxon>Dikarya</taxon>
        <taxon>Ascomycota</taxon>
        <taxon>Saccharomycotina</taxon>
        <taxon>Saccharomycetes</taxon>
        <taxon>Saccharomycetales</taxon>
        <taxon>Saccharomycetaceae</taxon>
        <taxon>Naumovozyma</taxon>
    </lineage>
</organism>
<dbReference type="HOGENOM" id="CLU_458612_0_0_1"/>
<reference evidence="2 3" key="1">
    <citation type="journal article" date="2011" name="Proc. Natl. Acad. Sci. U.S.A.">
        <title>Evolutionary erosion of yeast sex chromosomes by mating-type switching accidents.</title>
        <authorList>
            <person name="Gordon J.L."/>
            <person name="Armisen D."/>
            <person name="Proux-Wera E."/>
            <person name="Oheigeartaigh S.S."/>
            <person name="Byrne K.P."/>
            <person name="Wolfe K.H."/>
        </authorList>
    </citation>
    <scope>NUCLEOTIDE SEQUENCE [LARGE SCALE GENOMIC DNA]</scope>
    <source>
        <strain evidence="3">ATCC 76901 / BCRC 22586 / CBS 4309 / NBRC 1992 / NRRL Y-12630</strain>
    </source>
</reference>
<feature type="compositionally biased region" description="Polar residues" evidence="1">
    <location>
        <begin position="412"/>
        <end position="429"/>
    </location>
</feature>
<feature type="compositionally biased region" description="Polar residues" evidence="1">
    <location>
        <begin position="168"/>
        <end position="193"/>
    </location>
</feature>
<evidence type="ECO:0000313" key="3">
    <source>
        <dbReference type="Proteomes" id="UP000001640"/>
    </source>
</evidence>
<proteinExistence type="predicted"/>
<dbReference type="AlphaFoldDB" id="G0VBG4"/>
<evidence type="ECO:0000256" key="1">
    <source>
        <dbReference type="SAM" id="MobiDB-lite"/>
    </source>
</evidence>
<accession>G0VBG4</accession>
<dbReference type="RefSeq" id="XP_003674664.1">
    <property type="nucleotide sequence ID" value="XM_003674616.1"/>
</dbReference>
<name>G0VBG4_NAUCA</name>
<dbReference type="EMBL" id="HE576753">
    <property type="protein sequence ID" value="CCC68290.1"/>
    <property type="molecule type" value="Genomic_DNA"/>
</dbReference>
<feature type="region of interest" description="Disordered" evidence="1">
    <location>
        <begin position="128"/>
        <end position="222"/>
    </location>
</feature>
<dbReference type="Proteomes" id="UP000001640">
    <property type="component" value="Chromosome 2"/>
</dbReference>
<feature type="compositionally biased region" description="Low complexity" evidence="1">
    <location>
        <begin position="213"/>
        <end position="222"/>
    </location>
</feature>
<gene>
    <name evidence="2" type="primary">NCAS0B02060</name>
    <name evidence="2" type="ordered locus">NCAS_0B02060</name>
</gene>
<reference key="2">
    <citation type="submission" date="2011-08" db="EMBL/GenBank/DDBJ databases">
        <title>Genome sequence of Naumovozyma castellii.</title>
        <authorList>
            <person name="Gordon J.L."/>
            <person name="Armisen D."/>
            <person name="Proux-Wera E."/>
            <person name="OhEigeartaigh S.S."/>
            <person name="Byrne K.P."/>
            <person name="Wolfe K.H."/>
        </authorList>
    </citation>
    <scope>NUCLEOTIDE SEQUENCE</scope>
    <source>
        <strain>Type strain:CBS 4309</strain>
    </source>
</reference>
<dbReference type="KEGG" id="ncs:NCAS_0B02060"/>